<dbReference type="CDD" id="cd00311">
    <property type="entry name" value="TIM"/>
    <property type="match status" value="1"/>
</dbReference>
<evidence type="ECO:0000256" key="6">
    <source>
        <dbReference type="SAM" id="SignalP"/>
    </source>
</evidence>
<keyword evidence="4 5" id="KW-0413">Isomerase</keyword>
<comment type="caution">
    <text evidence="7">The sequence shown here is derived from an EMBL/GenBank/DDBJ whole genome shotgun (WGS) entry which is preliminary data.</text>
</comment>
<accession>A0ABR1G570</accession>
<dbReference type="PROSITE" id="PS51440">
    <property type="entry name" value="TIM_2"/>
    <property type="match status" value="1"/>
</dbReference>
<comment type="pathway">
    <text evidence="5">Carbohydrate biosynthesis; gluconeogenesis.</text>
</comment>
<keyword evidence="5" id="KW-0312">Gluconeogenesis</keyword>
<evidence type="ECO:0000313" key="7">
    <source>
        <dbReference type="EMBL" id="KAK7248457.1"/>
    </source>
</evidence>
<evidence type="ECO:0000256" key="4">
    <source>
        <dbReference type="ARBA" id="ARBA00023235"/>
    </source>
</evidence>
<dbReference type="InterPro" id="IPR035990">
    <property type="entry name" value="TIM_sf"/>
</dbReference>
<dbReference type="Pfam" id="PF00121">
    <property type="entry name" value="TIM"/>
    <property type="match status" value="1"/>
</dbReference>
<evidence type="ECO:0000256" key="3">
    <source>
        <dbReference type="ARBA" id="ARBA00022490"/>
    </source>
</evidence>
<dbReference type="NCBIfam" id="TIGR00419">
    <property type="entry name" value="tim"/>
    <property type="match status" value="1"/>
</dbReference>
<comment type="similarity">
    <text evidence="1 5">Belongs to the triosephosphate isomerase family.</text>
</comment>
<dbReference type="InterPro" id="IPR020861">
    <property type="entry name" value="Triosephosphate_isomerase_AS"/>
</dbReference>
<comment type="pathway">
    <text evidence="5">Carbohydrate degradation; glycolysis; D-glyceraldehyde 3-phosphate from glycerone phosphate: step 1/1.</text>
</comment>
<dbReference type="GO" id="GO:0016853">
    <property type="term" value="F:isomerase activity"/>
    <property type="evidence" value="ECO:0007669"/>
    <property type="project" value="UniProtKB-KW"/>
</dbReference>
<feature type="chain" id="PRO_5045318699" description="Triosephosphate isomerase" evidence="6">
    <location>
        <begin position="17"/>
        <end position="282"/>
    </location>
</feature>
<dbReference type="Proteomes" id="UP001363151">
    <property type="component" value="Unassembled WGS sequence"/>
</dbReference>
<dbReference type="EC" id="5.3.1.1" evidence="5"/>
<dbReference type="SUPFAM" id="SSF51351">
    <property type="entry name" value="Triosephosphate isomerase (TIM)"/>
    <property type="match status" value="1"/>
</dbReference>
<comment type="catalytic activity">
    <reaction evidence="5">
        <text>D-glyceraldehyde 3-phosphate = dihydroxyacetone phosphate</text>
        <dbReference type="Rhea" id="RHEA:18585"/>
        <dbReference type="ChEBI" id="CHEBI:57642"/>
        <dbReference type="ChEBI" id="CHEBI:59776"/>
        <dbReference type="EC" id="5.3.1.1"/>
    </reaction>
</comment>
<dbReference type="PROSITE" id="PS00171">
    <property type="entry name" value="TIM_1"/>
    <property type="match status" value="1"/>
</dbReference>
<dbReference type="HAMAP" id="MF_00147_B">
    <property type="entry name" value="TIM_B"/>
    <property type="match status" value="1"/>
</dbReference>
<dbReference type="Gene3D" id="3.20.20.70">
    <property type="entry name" value="Aldolase class I"/>
    <property type="match status" value="1"/>
</dbReference>
<keyword evidence="3" id="KW-0963">Cytoplasm</keyword>
<comment type="subunit">
    <text evidence="2">Homodimer.</text>
</comment>
<evidence type="ECO:0000256" key="5">
    <source>
        <dbReference type="RuleBase" id="RU363013"/>
    </source>
</evidence>
<name>A0ABR1G570_AURAN</name>
<gene>
    <name evidence="7" type="ORF">SO694_00169026</name>
</gene>
<feature type="signal peptide" evidence="6">
    <location>
        <begin position="1"/>
        <end position="16"/>
    </location>
</feature>
<dbReference type="PANTHER" id="PTHR21139:SF42">
    <property type="entry name" value="TRIOSEPHOSPHATE ISOMERASE"/>
    <property type="match status" value="1"/>
</dbReference>
<keyword evidence="6" id="KW-0732">Signal</keyword>
<dbReference type="InterPro" id="IPR022896">
    <property type="entry name" value="TrioseP_Isoase_bac/euk"/>
</dbReference>
<dbReference type="InterPro" id="IPR013785">
    <property type="entry name" value="Aldolase_TIM"/>
</dbReference>
<reference evidence="7 8" key="1">
    <citation type="submission" date="2024-03" db="EMBL/GenBank/DDBJ databases">
        <title>Aureococcus anophagefferens CCMP1851 and Kratosvirus quantuckense: Draft genome of a second virus-susceptible host strain in the model system.</title>
        <authorList>
            <person name="Chase E."/>
            <person name="Truchon A.R."/>
            <person name="Schepens W."/>
            <person name="Wilhelm S.W."/>
        </authorList>
    </citation>
    <scope>NUCLEOTIDE SEQUENCE [LARGE SCALE GENOMIC DNA]</scope>
    <source>
        <strain evidence="7 8">CCMP1851</strain>
    </source>
</reference>
<dbReference type="InterPro" id="IPR000652">
    <property type="entry name" value="Triosephosphate_isomerase"/>
</dbReference>
<evidence type="ECO:0000256" key="2">
    <source>
        <dbReference type="ARBA" id="ARBA00011738"/>
    </source>
</evidence>
<dbReference type="EMBL" id="JBBJCI010000097">
    <property type="protein sequence ID" value="KAK7248457.1"/>
    <property type="molecule type" value="Genomic_DNA"/>
</dbReference>
<organism evidence="7 8">
    <name type="scientific">Aureococcus anophagefferens</name>
    <name type="common">Harmful bloom alga</name>
    <dbReference type="NCBI Taxonomy" id="44056"/>
    <lineage>
        <taxon>Eukaryota</taxon>
        <taxon>Sar</taxon>
        <taxon>Stramenopiles</taxon>
        <taxon>Ochrophyta</taxon>
        <taxon>Pelagophyceae</taxon>
        <taxon>Pelagomonadales</taxon>
        <taxon>Pelagomonadaceae</taxon>
        <taxon>Aureococcus</taxon>
    </lineage>
</organism>
<protein>
    <recommendedName>
        <fullName evidence="5">Triosephosphate isomerase</fullName>
        <ecNumber evidence="5">5.3.1.1</ecNumber>
    </recommendedName>
</protein>
<sequence>MLRVSMVVSLAVLSDALRAPLIAGNWKCNPASVDDAVALATALHAAAPEREVVVFPPSPYLEPVAHAAQGAVALGAQDACELSDAGAFTGATSFPMLESLGGVTYVLAGHSERRSLFGDDDAAVKDKVRKTLDAGFAPMVCIGETREEYELGITDDVCAVQLCKALTGVTAAELERVVVAYEPVWAIGTGLTCPPKVAQKVHERIRGRLATMYSREAADGCRVLYGGSVTPATIDALMAMADVDGALVGGASLDAAAFAKIAGFTERTGWWRTKRLLKKLRR</sequence>
<evidence type="ECO:0000313" key="8">
    <source>
        <dbReference type="Proteomes" id="UP001363151"/>
    </source>
</evidence>
<dbReference type="PANTHER" id="PTHR21139">
    <property type="entry name" value="TRIOSEPHOSPHATE ISOMERASE"/>
    <property type="match status" value="1"/>
</dbReference>
<evidence type="ECO:0000256" key="1">
    <source>
        <dbReference type="ARBA" id="ARBA00007422"/>
    </source>
</evidence>
<proteinExistence type="inferred from homology"/>
<keyword evidence="5" id="KW-0324">Glycolysis</keyword>
<keyword evidence="8" id="KW-1185">Reference proteome</keyword>